<feature type="compositionally biased region" description="Basic and acidic residues" evidence="1">
    <location>
        <begin position="145"/>
        <end position="157"/>
    </location>
</feature>
<feature type="compositionally biased region" description="Basic and acidic residues" evidence="1">
    <location>
        <begin position="168"/>
        <end position="178"/>
    </location>
</feature>
<evidence type="ECO:0000256" key="1">
    <source>
        <dbReference type="SAM" id="MobiDB-lite"/>
    </source>
</evidence>
<keyword evidence="3" id="KW-1185">Reference proteome</keyword>
<dbReference type="Proteomes" id="UP001215598">
    <property type="component" value="Unassembled WGS sequence"/>
</dbReference>
<gene>
    <name evidence="2" type="ORF">B0H16DRAFT_1478971</name>
</gene>
<feature type="region of interest" description="Disordered" evidence="1">
    <location>
        <begin position="65"/>
        <end position="94"/>
    </location>
</feature>
<sequence length="206" mass="23183">MIERSGKVVERNQRKPSVRSESRNARYGAAAPPEWDTQALLGRGSSITPRREGCEAGAANKLYELRAPGPPASTMHRVPKYPIHSGGPRGTRTRPYRAAAEFHGEEGVRAGPYKRGGDALLFEASDDEGLRVPSAPGERVTQSPEPERKYRMRESRARTPVKQRMRRNHVDAKNDPRRRVGWWCTTSSYSQGDSGERGFKWRGRWA</sequence>
<organism evidence="2 3">
    <name type="scientific">Mycena metata</name>
    <dbReference type="NCBI Taxonomy" id="1033252"/>
    <lineage>
        <taxon>Eukaryota</taxon>
        <taxon>Fungi</taxon>
        <taxon>Dikarya</taxon>
        <taxon>Basidiomycota</taxon>
        <taxon>Agaricomycotina</taxon>
        <taxon>Agaricomycetes</taxon>
        <taxon>Agaricomycetidae</taxon>
        <taxon>Agaricales</taxon>
        <taxon>Marasmiineae</taxon>
        <taxon>Mycenaceae</taxon>
        <taxon>Mycena</taxon>
    </lineage>
</organism>
<dbReference type="EMBL" id="JARKIB010000352">
    <property type="protein sequence ID" value="KAJ7713058.1"/>
    <property type="molecule type" value="Genomic_DNA"/>
</dbReference>
<accession>A0AAD7ME87</accession>
<feature type="region of interest" description="Disordered" evidence="1">
    <location>
        <begin position="120"/>
        <end position="206"/>
    </location>
</feature>
<comment type="caution">
    <text evidence="2">The sequence shown here is derived from an EMBL/GenBank/DDBJ whole genome shotgun (WGS) entry which is preliminary data.</text>
</comment>
<protein>
    <submittedName>
        <fullName evidence="2">Uncharacterized protein</fullName>
    </submittedName>
</protein>
<reference evidence="2" key="1">
    <citation type="submission" date="2023-03" db="EMBL/GenBank/DDBJ databases">
        <title>Massive genome expansion in bonnet fungi (Mycena s.s.) driven by repeated elements and novel gene families across ecological guilds.</title>
        <authorList>
            <consortium name="Lawrence Berkeley National Laboratory"/>
            <person name="Harder C.B."/>
            <person name="Miyauchi S."/>
            <person name="Viragh M."/>
            <person name="Kuo A."/>
            <person name="Thoen E."/>
            <person name="Andreopoulos B."/>
            <person name="Lu D."/>
            <person name="Skrede I."/>
            <person name="Drula E."/>
            <person name="Henrissat B."/>
            <person name="Morin E."/>
            <person name="Kohler A."/>
            <person name="Barry K."/>
            <person name="LaButti K."/>
            <person name="Morin E."/>
            <person name="Salamov A."/>
            <person name="Lipzen A."/>
            <person name="Mereny Z."/>
            <person name="Hegedus B."/>
            <person name="Baldrian P."/>
            <person name="Stursova M."/>
            <person name="Weitz H."/>
            <person name="Taylor A."/>
            <person name="Grigoriev I.V."/>
            <person name="Nagy L.G."/>
            <person name="Martin F."/>
            <person name="Kauserud H."/>
        </authorList>
    </citation>
    <scope>NUCLEOTIDE SEQUENCE</scope>
    <source>
        <strain evidence="2">CBHHK182m</strain>
    </source>
</reference>
<name>A0AAD7ME87_9AGAR</name>
<evidence type="ECO:0000313" key="3">
    <source>
        <dbReference type="Proteomes" id="UP001215598"/>
    </source>
</evidence>
<feature type="region of interest" description="Disordered" evidence="1">
    <location>
        <begin position="1"/>
        <end position="53"/>
    </location>
</feature>
<feature type="compositionally biased region" description="Basic and acidic residues" evidence="1">
    <location>
        <begin position="1"/>
        <end position="24"/>
    </location>
</feature>
<dbReference type="AlphaFoldDB" id="A0AAD7ME87"/>
<evidence type="ECO:0000313" key="2">
    <source>
        <dbReference type="EMBL" id="KAJ7713058.1"/>
    </source>
</evidence>
<feature type="compositionally biased region" description="Polar residues" evidence="1">
    <location>
        <begin position="184"/>
        <end position="193"/>
    </location>
</feature>
<proteinExistence type="predicted"/>